<dbReference type="AlphaFoldDB" id="A0A0E9XVD1"/>
<proteinExistence type="predicted"/>
<organism evidence="2">
    <name type="scientific">Anguilla anguilla</name>
    <name type="common">European freshwater eel</name>
    <name type="synonym">Muraena anguilla</name>
    <dbReference type="NCBI Taxonomy" id="7936"/>
    <lineage>
        <taxon>Eukaryota</taxon>
        <taxon>Metazoa</taxon>
        <taxon>Chordata</taxon>
        <taxon>Craniata</taxon>
        <taxon>Vertebrata</taxon>
        <taxon>Euteleostomi</taxon>
        <taxon>Actinopterygii</taxon>
        <taxon>Neopterygii</taxon>
        <taxon>Teleostei</taxon>
        <taxon>Anguilliformes</taxon>
        <taxon>Anguillidae</taxon>
        <taxon>Anguilla</taxon>
    </lineage>
</organism>
<name>A0A0E9XVD1_ANGAN</name>
<reference evidence="2" key="2">
    <citation type="journal article" date="2015" name="Fish Shellfish Immunol.">
        <title>Early steps in the European eel (Anguilla anguilla)-Vibrio vulnificus interaction in the gills: Role of the RtxA13 toxin.</title>
        <authorList>
            <person name="Callol A."/>
            <person name="Pajuelo D."/>
            <person name="Ebbesson L."/>
            <person name="Teles M."/>
            <person name="MacKenzie S."/>
            <person name="Amaro C."/>
        </authorList>
    </citation>
    <scope>NUCLEOTIDE SEQUENCE</scope>
</reference>
<dbReference type="EMBL" id="GBXM01002226">
    <property type="protein sequence ID" value="JAI06352.1"/>
    <property type="molecule type" value="Transcribed_RNA"/>
</dbReference>
<reference evidence="2" key="1">
    <citation type="submission" date="2014-11" db="EMBL/GenBank/DDBJ databases">
        <authorList>
            <person name="Amaro Gonzalez C."/>
        </authorList>
    </citation>
    <scope>NUCLEOTIDE SEQUENCE</scope>
</reference>
<evidence type="ECO:0000256" key="1">
    <source>
        <dbReference type="SAM" id="MobiDB-lite"/>
    </source>
</evidence>
<feature type="region of interest" description="Disordered" evidence="1">
    <location>
        <begin position="1"/>
        <end position="21"/>
    </location>
</feature>
<protein>
    <submittedName>
        <fullName evidence="2">Uncharacterized protein</fullName>
    </submittedName>
</protein>
<accession>A0A0E9XVD1</accession>
<sequence>MDETKNSIHSGSPGPHTLGPIGARRLIYRFSGGGSPVKCF</sequence>
<evidence type="ECO:0000313" key="2">
    <source>
        <dbReference type="EMBL" id="JAI06352.1"/>
    </source>
</evidence>